<keyword evidence="2" id="KW-0732">Signal</keyword>
<comment type="caution">
    <text evidence="3">The sequence shown here is derived from an EMBL/GenBank/DDBJ whole genome shotgun (WGS) entry which is preliminary data.</text>
</comment>
<name>A0A9P6EKT7_9AGAR</name>
<organism evidence="3 4">
    <name type="scientific">Crepidotus variabilis</name>
    <dbReference type="NCBI Taxonomy" id="179855"/>
    <lineage>
        <taxon>Eukaryota</taxon>
        <taxon>Fungi</taxon>
        <taxon>Dikarya</taxon>
        <taxon>Basidiomycota</taxon>
        <taxon>Agaricomycotina</taxon>
        <taxon>Agaricomycetes</taxon>
        <taxon>Agaricomycetidae</taxon>
        <taxon>Agaricales</taxon>
        <taxon>Agaricineae</taxon>
        <taxon>Crepidotaceae</taxon>
        <taxon>Crepidotus</taxon>
    </lineage>
</organism>
<accession>A0A9P6EKT7</accession>
<dbReference type="EMBL" id="MU157834">
    <property type="protein sequence ID" value="KAF9531626.1"/>
    <property type="molecule type" value="Genomic_DNA"/>
</dbReference>
<dbReference type="Gene3D" id="1.20.140.150">
    <property type="match status" value="1"/>
</dbReference>
<feature type="transmembrane region" description="Helical" evidence="1">
    <location>
        <begin position="133"/>
        <end position="153"/>
    </location>
</feature>
<dbReference type="OrthoDB" id="61370at2759"/>
<reference evidence="3" key="1">
    <citation type="submission" date="2020-11" db="EMBL/GenBank/DDBJ databases">
        <authorList>
            <consortium name="DOE Joint Genome Institute"/>
            <person name="Ahrendt S."/>
            <person name="Riley R."/>
            <person name="Andreopoulos W."/>
            <person name="Labutti K."/>
            <person name="Pangilinan J."/>
            <person name="Ruiz-Duenas F.J."/>
            <person name="Barrasa J.M."/>
            <person name="Sanchez-Garcia M."/>
            <person name="Camarero S."/>
            <person name="Miyauchi S."/>
            <person name="Serrano A."/>
            <person name="Linde D."/>
            <person name="Babiker R."/>
            <person name="Drula E."/>
            <person name="Ayuso-Fernandez I."/>
            <person name="Pacheco R."/>
            <person name="Padilla G."/>
            <person name="Ferreira P."/>
            <person name="Barriuso J."/>
            <person name="Kellner H."/>
            <person name="Castanera R."/>
            <person name="Alfaro M."/>
            <person name="Ramirez L."/>
            <person name="Pisabarro A.G."/>
            <person name="Kuo A."/>
            <person name="Tritt A."/>
            <person name="Lipzen A."/>
            <person name="He G."/>
            <person name="Yan M."/>
            <person name="Ng V."/>
            <person name="Cullen D."/>
            <person name="Martin F."/>
            <person name="Rosso M.-N."/>
            <person name="Henrissat B."/>
            <person name="Hibbett D."/>
            <person name="Martinez A.T."/>
            <person name="Grigoriev I.V."/>
        </authorList>
    </citation>
    <scope>NUCLEOTIDE SEQUENCE</scope>
    <source>
        <strain evidence="3">CBS 506.95</strain>
    </source>
</reference>
<evidence type="ECO:0000313" key="3">
    <source>
        <dbReference type="EMBL" id="KAF9531626.1"/>
    </source>
</evidence>
<keyword evidence="1" id="KW-1133">Transmembrane helix</keyword>
<dbReference type="Proteomes" id="UP000807306">
    <property type="component" value="Unassembled WGS sequence"/>
</dbReference>
<dbReference type="AlphaFoldDB" id="A0A9P6EKT7"/>
<evidence type="ECO:0000313" key="4">
    <source>
        <dbReference type="Proteomes" id="UP000807306"/>
    </source>
</evidence>
<gene>
    <name evidence="3" type="ORF">CPB83DRAFT_881264</name>
</gene>
<protein>
    <submittedName>
        <fullName evidence="3">Uncharacterized protein</fullName>
    </submittedName>
</protein>
<keyword evidence="1" id="KW-0472">Membrane</keyword>
<sequence>MRATSYLLAFAAVTLTLILNIVSSKRVDWLVVRYKENAIRTKVTFFYGLAERCQETISQIPTPSGDGKFTYRSYECRPFPQQDYDQCDGDSFCTAWRAAYYIDQVAIGFAALALAGILIGATTHSRRRRVWRSVVGLVLVAALCQIAVFAIITDVFEEAPFPALDTARPALGYIFHFLAWLLNILITLGILVAGVSADAGHAWALGDRGYEPIA</sequence>
<feature type="signal peptide" evidence="2">
    <location>
        <begin position="1"/>
        <end position="24"/>
    </location>
</feature>
<proteinExistence type="predicted"/>
<evidence type="ECO:0000256" key="2">
    <source>
        <dbReference type="SAM" id="SignalP"/>
    </source>
</evidence>
<feature type="transmembrane region" description="Helical" evidence="1">
    <location>
        <begin position="173"/>
        <end position="195"/>
    </location>
</feature>
<evidence type="ECO:0000256" key="1">
    <source>
        <dbReference type="SAM" id="Phobius"/>
    </source>
</evidence>
<keyword evidence="4" id="KW-1185">Reference proteome</keyword>
<feature type="chain" id="PRO_5040364605" evidence="2">
    <location>
        <begin position="25"/>
        <end position="214"/>
    </location>
</feature>
<feature type="transmembrane region" description="Helical" evidence="1">
    <location>
        <begin position="98"/>
        <end position="121"/>
    </location>
</feature>
<keyword evidence="1" id="KW-0812">Transmembrane</keyword>